<dbReference type="Proteomes" id="UP000186922">
    <property type="component" value="Unassembled WGS sequence"/>
</dbReference>
<evidence type="ECO:0000313" key="1">
    <source>
        <dbReference type="EMBL" id="GAV02701.1"/>
    </source>
</evidence>
<organism evidence="1 2">
    <name type="scientific">Ramazzottius varieornatus</name>
    <name type="common">Water bear</name>
    <name type="synonym">Tardigrade</name>
    <dbReference type="NCBI Taxonomy" id="947166"/>
    <lineage>
        <taxon>Eukaryota</taxon>
        <taxon>Metazoa</taxon>
        <taxon>Ecdysozoa</taxon>
        <taxon>Tardigrada</taxon>
        <taxon>Eutardigrada</taxon>
        <taxon>Parachela</taxon>
        <taxon>Hypsibioidea</taxon>
        <taxon>Ramazzottiidae</taxon>
        <taxon>Ramazzottius</taxon>
    </lineage>
</organism>
<name>A0A1D1VP24_RAMVA</name>
<reference evidence="1 2" key="1">
    <citation type="journal article" date="2016" name="Nat. Commun.">
        <title>Extremotolerant tardigrade genome and improved radiotolerance of human cultured cells by tardigrade-unique protein.</title>
        <authorList>
            <person name="Hashimoto T."/>
            <person name="Horikawa D.D."/>
            <person name="Saito Y."/>
            <person name="Kuwahara H."/>
            <person name="Kozuka-Hata H."/>
            <person name="Shin-I T."/>
            <person name="Minakuchi Y."/>
            <person name="Ohishi K."/>
            <person name="Motoyama A."/>
            <person name="Aizu T."/>
            <person name="Enomoto A."/>
            <person name="Kondo K."/>
            <person name="Tanaka S."/>
            <person name="Hara Y."/>
            <person name="Koshikawa S."/>
            <person name="Sagara H."/>
            <person name="Miura T."/>
            <person name="Yokobori S."/>
            <person name="Miyagawa K."/>
            <person name="Suzuki Y."/>
            <person name="Kubo T."/>
            <person name="Oyama M."/>
            <person name="Kohara Y."/>
            <person name="Fujiyama A."/>
            <person name="Arakawa K."/>
            <person name="Katayama T."/>
            <person name="Toyoda A."/>
            <person name="Kunieda T."/>
        </authorList>
    </citation>
    <scope>NUCLEOTIDE SEQUENCE [LARGE SCALE GENOMIC DNA]</scope>
    <source>
        <strain evidence="1 2">YOKOZUNA-1</strain>
    </source>
</reference>
<keyword evidence="2" id="KW-1185">Reference proteome</keyword>
<dbReference type="AlphaFoldDB" id="A0A1D1VP24"/>
<protein>
    <submittedName>
        <fullName evidence="1">Uncharacterized protein</fullName>
    </submittedName>
</protein>
<gene>
    <name evidence="1" type="primary">RvY_13232-1</name>
    <name evidence="1" type="synonym">RvY_13232.1</name>
    <name evidence="1" type="ORF">RvY_13232</name>
</gene>
<dbReference type="EMBL" id="BDGG01000008">
    <property type="protein sequence ID" value="GAV02701.1"/>
    <property type="molecule type" value="Genomic_DNA"/>
</dbReference>
<comment type="caution">
    <text evidence="1">The sequence shown here is derived from an EMBL/GenBank/DDBJ whole genome shotgun (WGS) entry which is preliminary data.</text>
</comment>
<sequence>MRAGTISQFTSSNKTICRLYTTYHLTIPDFIMCLYCKIVLPTEICFPPLSKSTTWVTFLPGCKS</sequence>
<evidence type="ECO:0000313" key="2">
    <source>
        <dbReference type="Proteomes" id="UP000186922"/>
    </source>
</evidence>
<accession>A0A1D1VP24</accession>
<proteinExistence type="predicted"/>